<evidence type="ECO:0000313" key="7">
    <source>
        <dbReference type="Proteomes" id="UP001652409"/>
    </source>
</evidence>
<feature type="binding site" evidence="4">
    <location>
        <position position="138"/>
    </location>
    <ligand>
        <name>Zn(2+)</name>
        <dbReference type="ChEBI" id="CHEBI:29105"/>
    </ligand>
</feature>
<keyword evidence="2" id="KW-0808">Transferase</keyword>
<evidence type="ECO:0000259" key="5">
    <source>
        <dbReference type="PROSITE" id="PS50305"/>
    </source>
</evidence>
<dbReference type="PROSITE" id="PS50305">
    <property type="entry name" value="SIRTUIN"/>
    <property type="match status" value="1"/>
</dbReference>
<keyword evidence="4" id="KW-0862">Zinc</keyword>
<reference evidence="6 7" key="1">
    <citation type="journal article" date="2021" name="ISME Commun">
        <title>Automated analysis of genomic sequences facilitates high-throughput and comprehensive description of bacteria.</title>
        <authorList>
            <person name="Hitch T.C.A."/>
        </authorList>
    </citation>
    <scope>NUCLEOTIDE SEQUENCE [LARGE SCALE GENOMIC DNA]</scope>
    <source>
        <strain evidence="6 7">Sanger_23</strain>
    </source>
</reference>
<dbReference type="PANTHER" id="PTHR11085">
    <property type="entry name" value="NAD-DEPENDENT PROTEIN DEACYLASE SIRTUIN-5, MITOCHONDRIAL-RELATED"/>
    <property type="match status" value="1"/>
</dbReference>
<comment type="caution">
    <text evidence="6">The sequence shown here is derived from an EMBL/GenBank/DDBJ whole genome shotgun (WGS) entry which is preliminary data.</text>
</comment>
<dbReference type="EMBL" id="JAOQJL010000004">
    <property type="protein sequence ID" value="MCU6764342.1"/>
    <property type="molecule type" value="Genomic_DNA"/>
</dbReference>
<feature type="binding site" evidence="4">
    <location>
        <position position="159"/>
    </location>
    <ligand>
        <name>Zn(2+)</name>
        <dbReference type="ChEBI" id="CHEBI:29105"/>
    </ligand>
</feature>
<keyword evidence="4" id="KW-0479">Metal-binding</keyword>
<keyword evidence="7" id="KW-1185">Reference proteome</keyword>
<evidence type="ECO:0000256" key="3">
    <source>
        <dbReference type="ARBA" id="ARBA00023027"/>
    </source>
</evidence>
<accession>A0ABT2TS13</accession>
<sequence length="247" mass="27833">MNGSYEEKIGFLRNVVDRSKYMVCLFGVGIGSGCGCTNYRNEEDAYDIEAKYGYSPDEMFNVTFFNTRVEQFYQFYKKDMISNLGTMDEGLYCLKRLEDAGKLKCIITRDIFSLARRAGCQNVYELHGSVYKNTCPHCGKEYPLEYIRDSKGVPVCEDCGSVIRPGVSMVGEIVDNGLISLAAEEVRKADTLLVLGCNLKASLTNTFLRYFQGNELVLVNDREHFADNRADLVIHGNPMDILKHLGV</sequence>
<evidence type="ECO:0000256" key="2">
    <source>
        <dbReference type="ARBA" id="ARBA00022679"/>
    </source>
</evidence>
<proteinExistence type="predicted"/>
<dbReference type="Proteomes" id="UP001652409">
    <property type="component" value="Unassembled WGS sequence"/>
</dbReference>
<dbReference type="RefSeq" id="WP_158420578.1">
    <property type="nucleotide sequence ID" value="NZ_JAOQJL010000004.1"/>
</dbReference>
<name>A0ABT2TS13_9FIRM</name>
<keyword evidence="3" id="KW-0520">NAD</keyword>
<dbReference type="InterPro" id="IPR050134">
    <property type="entry name" value="NAD-dep_sirtuin_deacylases"/>
</dbReference>
<dbReference type="SUPFAM" id="SSF52467">
    <property type="entry name" value="DHS-like NAD/FAD-binding domain"/>
    <property type="match status" value="1"/>
</dbReference>
<feature type="active site" description="Proton acceptor" evidence="4">
    <location>
        <position position="127"/>
    </location>
</feature>
<dbReference type="EC" id="2.3.1.286" evidence="1"/>
<dbReference type="Gene3D" id="3.40.50.1220">
    <property type="entry name" value="TPP-binding domain"/>
    <property type="match status" value="1"/>
</dbReference>
<evidence type="ECO:0000256" key="4">
    <source>
        <dbReference type="PROSITE-ProRule" id="PRU00236"/>
    </source>
</evidence>
<dbReference type="InterPro" id="IPR003000">
    <property type="entry name" value="Sirtuin"/>
</dbReference>
<protein>
    <recommendedName>
        <fullName evidence="1">protein acetyllysine N-acetyltransferase</fullName>
        <ecNumber evidence="1">2.3.1.286</ecNumber>
    </recommendedName>
</protein>
<dbReference type="InterPro" id="IPR026591">
    <property type="entry name" value="Sirtuin_cat_small_dom_sf"/>
</dbReference>
<dbReference type="InterPro" id="IPR029035">
    <property type="entry name" value="DHS-like_NAD/FAD-binding_dom"/>
</dbReference>
<dbReference type="Pfam" id="PF02146">
    <property type="entry name" value="SIR2"/>
    <property type="match status" value="1"/>
</dbReference>
<dbReference type="PANTHER" id="PTHR11085:SF10">
    <property type="entry name" value="NAD-DEPENDENT PROTEIN DEACYLASE SIRTUIN-5, MITOCHONDRIAL-RELATED"/>
    <property type="match status" value="1"/>
</dbReference>
<organism evidence="6 7">
    <name type="scientific">Blautia ammoniilytica</name>
    <dbReference type="NCBI Taxonomy" id="2981782"/>
    <lineage>
        <taxon>Bacteria</taxon>
        <taxon>Bacillati</taxon>
        <taxon>Bacillota</taxon>
        <taxon>Clostridia</taxon>
        <taxon>Lachnospirales</taxon>
        <taxon>Lachnospiraceae</taxon>
        <taxon>Blautia</taxon>
    </lineage>
</organism>
<dbReference type="InterPro" id="IPR026590">
    <property type="entry name" value="Ssirtuin_cat_dom"/>
</dbReference>
<dbReference type="Gene3D" id="3.30.1600.10">
    <property type="entry name" value="SIR2/SIRT2 'Small Domain"/>
    <property type="match status" value="1"/>
</dbReference>
<feature type="binding site" evidence="4">
    <location>
        <position position="156"/>
    </location>
    <ligand>
        <name>Zn(2+)</name>
        <dbReference type="ChEBI" id="CHEBI:29105"/>
    </ligand>
</feature>
<feature type="binding site" evidence="4">
    <location>
        <position position="135"/>
    </location>
    <ligand>
        <name>Zn(2+)</name>
        <dbReference type="ChEBI" id="CHEBI:29105"/>
    </ligand>
</feature>
<feature type="domain" description="Deacetylase sirtuin-type" evidence="5">
    <location>
        <begin position="2"/>
        <end position="247"/>
    </location>
</feature>
<evidence type="ECO:0000256" key="1">
    <source>
        <dbReference type="ARBA" id="ARBA00012928"/>
    </source>
</evidence>
<gene>
    <name evidence="6" type="ORF">OCV61_02835</name>
</gene>
<evidence type="ECO:0000313" key="6">
    <source>
        <dbReference type="EMBL" id="MCU6764342.1"/>
    </source>
</evidence>